<name>A0ABU4WGD6_9BACT</name>
<dbReference type="SMART" id="SM00822">
    <property type="entry name" value="PKS_KR"/>
    <property type="match status" value="1"/>
</dbReference>
<evidence type="ECO:0000256" key="1">
    <source>
        <dbReference type="ARBA" id="ARBA00006484"/>
    </source>
</evidence>
<evidence type="ECO:0000313" key="5">
    <source>
        <dbReference type="Proteomes" id="UP001275932"/>
    </source>
</evidence>
<sequence length="271" mass="28706">MKNIFDIKNKVIVVTGATGVLAGAAAKYLASQGANVVFLGRREEKLQEAVAAAKKSGSDAMYCVCDVLDKSSLEKANEAILAKYGRIDVLINGAGGNMPGATITPDKTFFDLDFAQWQAVLSLNLGGTVLPTLVFGKSFERQKKGVVINFSSMSSTQALTRVMGYSNAKAGVDNLTRWLAVEFAKKFGSGVRVNALAPGFFISDQNRALLTNPDGSYTERGNDVIKKTPFGKFGVAEDLFGTIHFLASDASAFLTGTVIPVDGGFSCFSGV</sequence>
<comment type="caution">
    <text evidence="4">The sequence shown here is derived from an EMBL/GenBank/DDBJ whole genome shotgun (WGS) entry which is preliminary data.</text>
</comment>
<evidence type="ECO:0000259" key="3">
    <source>
        <dbReference type="SMART" id="SM00822"/>
    </source>
</evidence>
<dbReference type="Pfam" id="PF13561">
    <property type="entry name" value="adh_short_C2"/>
    <property type="match status" value="1"/>
</dbReference>
<dbReference type="EMBL" id="JALBUT010000005">
    <property type="protein sequence ID" value="MDX8415625.1"/>
    <property type="molecule type" value="Genomic_DNA"/>
</dbReference>
<dbReference type="PRINTS" id="PR00080">
    <property type="entry name" value="SDRFAMILY"/>
</dbReference>
<organism evidence="4 5">
    <name type="scientific">Intestinicryptomonas porci</name>
    <dbReference type="NCBI Taxonomy" id="2926320"/>
    <lineage>
        <taxon>Bacteria</taxon>
        <taxon>Pseudomonadati</taxon>
        <taxon>Verrucomicrobiota</taxon>
        <taxon>Opitutia</taxon>
        <taxon>Opitutales</taxon>
        <taxon>Intestinicryptomonaceae</taxon>
        <taxon>Intestinicryptomonas</taxon>
    </lineage>
</organism>
<evidence type="ECO:0000313" key="4">
    <source>
        <dbReference type="EMBL" id="MDX8415625.1"/>
    </source>
</evidence>
<gene>
    <name evidence="4" type="ORF">MOX91_05455</name>
</gene>
<proteinExistence type="inferred from homology"/>
<dbReference type="RefSeq" id="WP_370397071.1">
    <property type="nucleotide sequence ID" value="NZ_JALBUT010000005.1"/>
</dbReference>
<keyword evidence="2" id="KW-0560">Oxidoreductase</keyword>
<dbReference type="InterPro" id="IPR036291">
    <property type="entry name" value="NAD(P)-bd_dom_sf"/>
</dbReference>
<dbReference type="PANTHER" id="PTHR42760:SF115">
    <property type="entry name" value="3-OXOACYL-[ACYL-CARRIER-PROTEIN] REDUCTASE FABG"/>
    <property type="match status" value="1"/>
</dbReference>
<keyword evidence="5" id="KW-1185">Reference proteome</keyword>
<dbReference type="InterPro" id="IPR057326">
    <property type="entry name" value="KR_dom"/>
</dbReference>
<dbReference type="SUPFAM" id="SSF51735">
    <property type="entry name" value="NAD(P)-binding Rossmann-fold domains"/>
    <property type="match status" value="1"/>
</dbReference>
<dbReference type="PRINTS" id="PR00081">
    <property type="entry name" value="GDHRDH"/>
</dbReference>
<reference evidence="4 5" key="1">
    <citation type="submission" date="2022-03" db="EMBL/GenBank/DDBJ databases">
        <title>Novel taxa within the pig intestine.</title>
        <authorList>
            <person name="Wylensek D."/>
            <person name="Bishof K."/>
            <person name="Afrizal A."/>
            <person name="Clavel T."/>
        </authorList>
    </citation>
    <scope>NUCLEOTIDE SEQUENCE [LARGE SCALE GENOMIC DNA]</scope>
    <source>
        <strain evidence="4 5">CLA-KB-P66</strain>
    </source>
</reference>
<dbReference type="NCBIfam" id="NF006132">
    <property type="entry name" value="PRK08277.1"/>
    <property type="match status" value="1"/>
</dbReference>
<protein>
    <submittedName>
        <fullName evidence="4">SDR family oxidoreductase</fullName>
    </submittedName>
</protein>
<accession>A0ABU4WGD6</accession>
<dbReference type="Gene3D" id="3.40.50.720">
    <property type="entry name" value="NAD(P)-binding Rossmann-like Domain"/>
    <property type="match status" value="1"/>
</dbReference>
<dbReference type="PANTHER" id="PTHR42760">
    <property type="entry name" value="SHORT-CHAIN DEHYDROGENASES/REDUCTASES FAMILY MEMBER"/>
    <property type="match status" value="1"/>
</dbReference>
<dbReference type="PROSITE" id="PS00061">
    <property type="entry name" value="ADH_SHORT"/>
    <property type="match status" value="1"/>
</dbReference>
<dbReference type="InterPro" id="IPR002347">
    <property type="entry name" value="SDR_fam"/>
</dbReference>
<comment type="similarity">
    <text evidence="1">Belongs to the short-chain dehydrogenases/reductases (SDR) family.</text>
</comment>
<dbReference type="Proteomes" id="UP001275932">
    <property type="component" value="Unassembled WGS sequence"/>
</dbReference>
<feature type="domain" description="Ketoreductase" evidence="3">
    <location>
        <begin position="10"/>
        <end position="181"/>
    </location>
</feature>
<evidence type="ECO:0000256" key="2">
    <source>
        <dbReference type="ARBA" id="ARBA00023002"/>
    </source>
</evidence>
<dbReference type="InterPro" id="IPR020904">
    <property type="entry name" value="Sc_DH/Rdtase_CS"/>
</dbReference>